<evidence type="ECO:0000313" key="2">
    <source>
        <dbReference type="Proteomes" id="UP001477672"/>
    </source>
</evidence>
<gene>
    <name evidence="1" type="ORF">WMO24_09980</name>
</gene>
<protein>
    <submittedName>
        <fullName evidence="1">Uncharacterized protein</fullName>
    </submittedName>
</protein>
<proteinExistence type="predicted"/>
<organism evidence="1 2">
    <name type="scientific">Ruthenibacterium intestinale</name>
    <dbReference type="NCBI Taxonomy" id="3133163"/>
    <lineage>
        <taxon>Bacteria</taxon>
        <taxon>Bacillati</taxon>
        <taxon>Bacillota</taxon>
        <taxon>Clostridia</taxon>
        <taxon>Eubacteriales</taxon>
        <taxon>Oscillospiraceae</taxon>
        <taxon>Ruthenibacterium</taxon>
    </lineage>
</organism>
<evidence type="ECO:0000313" key="1">
    <source>
        <dbReference type="EMBL" id="MEQ2520755.1"/>
    </source>
</evidence>
<name>A0ABV1GG14_9FIRM</name>
<dbReference type="EMBL" id="JBBMFA010000095">
    <property type="protein sequence ID" value="MEQ2520755.1"/>
    <property type="molecule type" value="Genomic_DNA"/>
</dbReference>
<dbReference type="Proteomes" id="UP001477672">
    <property type="component" value="Unassembled WGS sequence"/>
</dbReference>
<comment type="caution">
    <text evidence="1">The sequence shown here is derived from an EMBL/GenBank/DDBJ whole genome shotgun (WGS) entry which is preliminary data.</text>
</comment>
<sequence length="125" mass="14548">MPDWEENGSYFAKYMDFSEILYFAKRLFGDIPISFRASTDKNVGALFFAPERISEMEKTVLSVCREVFKAKNPGERDREMWRVYLADHRGRVGSLYSSREVRPGEVVSVDLQERDGRLLPCIIWA</sequence>
<keyword evidence="2" id="KW-1185">Reference proteome</keyword>
<dbReference type="RefSeq" id="WP_349216300.1">
    <property type="nucleotide sequence ID" value="NZ_JBBMFA010000095.1"/>
</dbReference>
<accession>A0ABV1GG14</accession>
<reference evidence="1 2" key="1">
    <citation type="submission" date="2024-03" db="EMBL/GenBank/DDBJ databases">
        <title>Human intestinal bacterial collection.</title>
        <authorList>
            <person name="Pauvert C."/>
            <person name="Hitch T.C.A."/>
            <person name="Clavel T."/>
        </authorList>
    </citation>
    <scope>NUCLEOTIDE SEQUENCE [LARGE SCALE GENOMIC DNA]</scope>
    <source>
        <strain evidence="1 2">CLA-JM-H11</strain>
    </source>
</reference>